<sequence>MDPGVQQSQVAAILGADPTAFETLISHLMSSSNEQRSHAEALFNLCKQTDPDNLSLKLAHLLHSSPHHEGRAMSAILLRKQLTRDDSYLWPRLSPQTQSSLKSLLLSSIQTENSKSISKKLCDTISELASGILPDNDWPELLPFMFQCVSSDSPKLQESAFLIFAQLSQYIGDSLTPHIKHLHDIFLQCLTNPSVNPDVRIAALNAVINFIQCLSGSADRDRFQDLLPAMMRTLTEALNSGQEATAQEALELLIELAGTEPRFLRRQLVDVVGAMLQIAEADSLEEGTRHLAIEFVITLAEARERAPGMMRKLPQFISRLFAILMKMLLDIEDDPAWHSAETEDEDAGETSNYSVGQECLDRLSISLGGNTIVPVASEQLPAYLAAPEWQKRHAALIALAQIAEGCSKVMIKNLEQVVAMVLNSFPDQHPRVRWAAINAIGQLSTDLGPDLQVKYHQGVLPALAGAMDDFQNPRVQAHAASAVLNFSENCTPDILTPYLDGIVSKLLVLLQNGKQMVQEGALTALASVADSSQEHFQKYYDAVMPYLKAILINATDKSNRMLRAKSMECISLVGMAVGKEKFRADAKQVMEVLMSLQVSQLETDDPTTSYMLQAWARLCKCLGQDFLPYMEFVMPPLLKSASLKPDVTITSADSDNDIEDSDDESMETITLGDKRIGIKTSVLEEKATACNMLCCYADELKEGFFPWIDQVAGILVPLLKFYFHEEVRKAAVSAMPELLRSAKLAIEKGQSQGRDLSYLKFLTDSVIPALVEALHKEPDTEICASMLDSLNECLQISGMLLDESQVKSVVDEIKQVITASSSRKRERAERTQAEDFDAEEGELIKEENEQEEEVFDQVGEILGTLIKTFKASFLPFFDELSSYLTPMWGRDKTPEERRIAICIFDDVAEQCREAAINRYYDTYLPFLLEACNDETPDVRQVRIRPFLLAAVYGLGVCAEFGGSVFKPLVGEALSRLNAVIQHPNALHADNVMAYDNAVSALGKICQFHRDSIDSAQVVPAWLNCLPIKGDLIEAKVVHDQLCLMAERSDRELLGPNNQYLPKIVGVFAEVLCAGKDLATEQTASRMVNLLRQLQQTLPPSTFASTWSSLQPQQQIALQSILSS</sequence>
<evidence type="ECO:0000256" key="5">
    <source>
        <dbReference type="ARBA" id="ARBA00022737"/>
    </source>
</evidence>
<comment type="subcellular location">
    <subcellularLocation>
        <location evidence="2">Cytoplasm</location>
    </subcellularLocation>
    <subcellularLocation>
        <location evidence="1">Nucleus</location>
    </subcellularLocation>
</comment>
<keyword evidence="6" id="KW-0653">Protein transport</keyword>
<keyword evidence="7" id="KW-0539">Nucleus</keyword>
<gene>
    <name evidence="11" type="ORF">V8G54_004541</name>
</gene>
<proteinExistence type="predicted"/>
<dbReference type="SMART" id="SM01349">
    <property type="entry name" value="TOG"/>
    <property type="match status" value="1"/>
</dbReference>
<evidence type="ECO:0000259" key="10">
    <source>
        <dbReference type="SMART" id="SM01349"/>
    </source>
</evidence>
<dbReference type="PROSITE" id="PS50077">
    <property type="entry name" value="HEAT_REPEAT"/>
    <property type="match status" value="1"/>
</dbReference>
<dbReference type="InterPro" id="IPR041653">
    <property type="entry name" value="Importin_rep_4"/>
</dbReference>
<dbReference type="Pfam" id="PF25780">
    <property type="entry name" value="TPR_IPO5"/>
    <property type="match status" value="1"/>
</dbReference>
<dbReference type="SMART" id="SM00913">
    <property type="entry name" value="IBN_N"/>
    <property type="match status" value="1"/>
</dbReference>
<dbReference type="GO" id="GO:0005634">
    <property type="term" value="C:nucleus"/>
    <property type="evidence" value="ECO:0007669"/>
    <property type="project" value="UniProtKB-SubCell"/>
</dbReference>
<evidence type="ECO:0000313" key="12">
    <source>
        <dbReference type="Proteomes" id="UP001374535"/>
    </source>
</evidence>
<name>A0AAQ3SD02_VIGMU</name>
<dbReference type="InterPro" id="IPR016024">
    <property type="entry name" value="ARM-type_fold"/>
</dbReference>
<dbReference type="Proteomes" id="UP001374535">
    <property type="component" value="Chromosome 1"/>
</dbReference>
<organism evidence="11 12">
    <name type="scientific">Vigna mungo</name>
    <name type="common">Black gram</name>
    <name type="synonym">Phaseolus mungo</name>
    <dbReference type="NCBI Taxonomy" id="3915"/>
    <lineage>
        <taxon>Eukaryota</taxon>
        <taxon>Viridiplantae</taxon>
        <taxon>Streptophyta</taxon>
        <taxon>Embryophyta</taxon>
        <taxon>Tracheophyta</taxon>
        <taxon>Spermatophyta</taxon>
        <taxon>Magnoliopsida</taxon>
        <taxon>eudicotyledons</taxon>
        <taxon>Gunneridae</taxon>
        <taxon>Pentapetalae</taxon>
        <taxon>rosids</taxon>
        <taxon>fabids</taxon>
        <taxon>Fabales</taxon>
        <taxon>Fabaceae</taxon>
        <taxon>Papilionoideae</taxon>
        <taxon>50 kb inversion clade</taxon>
        <taxon>NPAAA clade</taxon>
        <taxon>indigoferoid/millettioid clade</taxon>
        <taxon>Phaseoleae</taxon>
        <taxon>Vigna</taxon>
    </lineage>
</organism>
<reference evidence="11 12" key="1">
    <citation type="journal article" date="2023" name="Life. Sci Alliance">
        <title>Evolutionary insights into 3D genome organization and epigenetic landscape of Vigna mungo.</title>
        <authorList>
            <person name="Junaid A."/>
            <person name="Singh B."/>
            <person name="Bhatia S."/>
        </authorList>
    </citation>
    <scope>NUCLEOTIDE SEQUENCE [LARGE SCALE GENOMIC DNA]</scope>
    <source>
        <strain evidence="11">Urdbean</strain>
    </source>
</reference>
<feature type="domain" description="Importin N-terminal" evidence="9">
    <location>
        <begin position="39"/>
        <end position="111"/>
    </location>
</feature>
<dbReference type="Gene3D" id="1.25.10.10">
    <property type="entry name" value="Leucine-rich Repeat Variant"/>
    <property type="match status" value="1"/>
</dbReference>
<dbReference type="SUPFAM" id="SSF48371">
    <property type="entry name" value="ARM repeat"/>
    <property type="match status" value="2"/>
</dbReference>
<evidence type="ECO:0000256" key="6">
    <source>
        <dbReference type="ARBA" id="ARBA00022927"/>
    </source>
</evidence>
<dbReference type="InterPro" id="IPR011989">
    <property type="entry name" value="ARM-like"/>
</dbReference>
<evidence type="ECO:0000256" key="1">
    <source>
        <dbReference type="ARBA" id="ARBA00004123"/>
    </source>
</evidence>
<dbReference type="GO" id="GO:0005737">
    <property type="term" value="C:cytoplasm"/>
    <property type="evidence" value="ECO:0007669"/>
    <property type="project" value="UniProtKB-SubCell"/>
</dbReference>
<evidence type="ECO:0000256" key="4">
    <source>
        <dbReference type="ARBA" id="ARBA00022490"/>
    </source>
</evidence>
<dbReference type="GO" id="GO:0006606">
    <property type="term" value="P:protein import into nucleus"/>
    <property type="evidence" value="ECO:0007669"/>
    <property type="project" value="InterPro"/>
</dbReference>
<dbReference type="Pfam" id="PF18829">
    <property type="entry name" value="Importin_rep_6"/>
    <property type="match status" value="1"/>
</dbReference>
<dbReference type="InterPro" id="IPR034085">
    <property type="entry name" value="TOG"/>
</dbReference>
<protein>
    <submittedName>
        <fullName evidence="11">Uncharacterized protein</fullName>
    </submittedName>
</protein>
<dbReference type="AlphaFoldDB" id="A0AAQ3SD02"/>
<dbReference type="InterPro" id="IPR040122">
    <property type="entry name" value="Importin_beta"/>
</dbReference>
<keyword evidence="12" id="KW-1185">Reference proteome</keyword>
<dbReference type="InterPro" id="IPR057672">
    <property type="entry name" value="TPR_IPO4/5"/>
</dbReference>
<dbReference type="InterPro" id="IPR001494">
    <property type="entry name" value="Importin-beta_N"/>
</dbReference>
<evidence type="ECO:0000256" key="2">
    <source>
        <dbReference type="ARBA" id="ARBA00004496"/>
    </source>
</evidence>
<dbReference type="Pfam" id="PF13513">
    <property type="entry name" value="HEAT_EZ"/>
    <property type="match status" value="1"/>
</dbReference>
<feature type="domain" description="TOG" evidence="10">
    <location>
        <begin position="366"/>
        <end position="607"/>
    </location>
</feature>
<dbReference type="Pfam" id="PF18808">
    <property type="entry name" value="Importin_rep_4"/>
    <property type="match status" value="1"/>
</dbReference>
<feature type="repeat" description="HEAT" evidence="8">
    <location>
        <begin position="417"/>
        <end position="455"/>
    </location>
</feature>
<evidence type="ECO:0000256" key="8">
    <source>
        <dbReference type="PROSITE-ProRule" id="PRU00103"/>
    </source>
</evidence>
<dbReference type="GO" id="GO:0031267">
    <property type="term" value="F:small GTPase binding"/>
    <property type="evidence" value="ECO:0007669"/>
    <property type="project" value="InterPro"/>
</dbReference>
<dbReference type="PANTHER" id="PTHR10527">
    <property type="entry name" value="IMPORTIN BETA"/>
    <property type="match status" value="1"/>
</dbReference>
<accession>A0AAQ3SD02</accession>
<dbReference type="Pfam" id="PF25574">
    <property type="entry name" value="TPR_IMB1"/>
    <property type="match status" value="1"/>
</dbReference>
<evidence type="ECO:0000256" key="3">
    <source>
        <dbReference type="ARBA" id="ARBA00022448"/>
    </source>
</evidence>
<keyword evidence="4" id="KW-0963">Cytoplasm</keyword>
<evidence type="ECO:0000259" key="9">
    <source>
        <dbReference type="SMART" id="SM00913"/>
    </source>
</evidence>
<dbReference type="InterPro" id="IPR021133">
    <property type="entry name" value="HEAT_type_2"/>
</dbReference>
<evidence type="ECO:0000313" key="11">
    <source>
        <dbReference type="EMBL" id="WVZ25997.1"/>
    </source>
</evidence>
<dbReference type="EMBL" id="CP144700">
    <property type="protein sequence ID" value="WVZ25997.1"/>
    <property type="molecule type" value="Genomic_DNA"/>
</dbReference>
<dbReference type="InterPro" id="IPR058584">
    <property type="entry name" value="IMB1_TNPO1-like_TPR"/>
</dbReference>
<keyword evidence="5" id="KW-0677">Repeat</keyword>
<dbReference type="InterPro" id="IPR041389">
    <property type="entry name" value="Importin_rep_6"/>
</dbReference>
<keyword evidence="3" id="KW-0813">Transport</keyword>
<evidence type="ECO:0000256" key="7">
    <source>
        <dbReference type="ARBA" id="ARBA00023242"/>
    </source>
</evidence>